<evidence type="ECO:0000256" key="1">
    <source>
        <dbReference type="ARBA" id="ARBA00005156"/>
    </source>
</evidence>
<dbReference type="EC" id="3.1.1.97" evidence="6"/>
<dbReference type="GeneID" id="39590890"/>
<evidence type="ECO:0000256" key="8">
    <source>
        <dbReference type="SAM" id="MobiDB-lite"/>
    </source>
</evidence>
<dbReference type="PANTHER" id="PTHR46042">
    <property type="entry name" value="DIPHTHINE METHYLTRANSFERASE"/>
    <property type="match status" value="1"/>
</dbReference>
<keyword evidence="2" id="KW-0853">WD repeat</keyword>
<reference evidence="9 10" key="1">
    <citation type="submission" date="2018-11" db="EMBL/GenBank/DDBJ databases">
        <title>Genome sequence of Apiotrichum porosum DSM 27194.</title>
        <authorList>
            <person name="Aliyu H."/>
            <person name="Gorte O."/>
            <person name="Ochsenreither K."/>
        </authorList>
    </citation>
    <scope>NUCLEOTIDE SEQUENCE [LARGE SCALE GENOMIC DNA]</scope>
    <source>
        <strain evidence="9 10">DSM 27194</strain>
    </source>
</reference>
<dbReference type="Proteomes" id="UP000279236">
    <property type="component" value="Unassembled WGS sequence"/>
</dbReference>
<feature type="compositionally biased region" description="Basic and acidic residues" evidence="8">
    <location>
        <begin position="39"/>
        <end position="57"/>
    </location>
</feature>
<accession>A0A427Y143</accession>
<comment type="pathway">
    <text evidence="1">Protein modification; peptidyl-diphthamide biosynthesis.</text>
</comment>
<evidence type="ECO:0000313" key="10">
    <source>
        <dbReference type="Proteomes" id="UP000279236"/>
    </source>
</evidence>
<comment type="similarity">
    <text evidence="5">Belongs to the DPH7 family.</text>
</comment>
<dbReference type="SUPFAM" id="SSF50978">
    <property type="entry name" value="WD40 repeat-like"/>
    <property type="match status" value="1"/>
</dbReference>
<comment type="caution">
    <text evidence="9">The sequence shown here is derived from an EMBL/GenBank/DDBJ whole genome shotgun (WGS) entry which is preliminary data.</text>
</comment>
<organism evidence="9 10">
    <name type="scientific">Apiotrichum porosum</name>
    <dbReference type="NCBI Taxonomy" id="105984"/>
    <lineage>
        <taxon>Eukaryota</taxon>
        <taxon>Fungi</taxon>
        <taxon>Dikarya</taxon>
        <taxon>Basidiomycota</taxon>
        <taxon>Agaricomycotina</taxon>
        <taxon>Tremellomycetes</taxon>
        <taxon>Trichosporonales</taxon>
        <taxon>Trichosporonaceae</taxon>
        <taxon>Apiotrichum</taxon>
    </lineage>
</organism>
<dbReference type="GO" id="GO:0061685">
    <property type="term" value="F:diphthine methylesterase activity"/>
    <property type="evidence" value="ECO:0007669"/>
    <property type="project" value="UniProtKB-EC"/>
</dbReference>
<dbReference type="AlphaFoldDB" id="A0A427Y143"/>
<dbReference type="GO" id="GO:0005737">
    <property type="term" value="C:cytoplasm"/>
    <property type="evidence" value="ECO:0007669"/>
    <property type="project" value="TreeGrafter"/>
</dbReference>
<dbReference type="Gene3D" id="2.130.10.10">
    <property type="entry name" value="YVTN repeat-like/Quinoprotein amine dehydrogenase"/>
    <property type="match status" value="1"/>
</dbReference>
<dbReference type="SMART" id="SM00320">
    <property type="entry name" value="WD40"/>
    <property type="match status" value="4"/>
</dbReference>
<evidence type="ECO:0000313" key="9">
    <source>
        <dbReference type="EMBL" id="RSH84819.1"/>
    </source>
</evidence>
<dbReference type="GO" id="GO:0017183">
    <property type="term" value="P:protein histidyl modification to diphthamide"/>
    <property type="evidence" value="ECO:0007669"/>
    <property type="project" value="TreeGrafter"/>
</dbReference>
<dbReference type="InterPro" id="IPR036322">
    <property type="entry name" value="WD40_repeat_dom_sf"/>
</dbReference>
<evidence type="ECO:0000256" key="7">
    <source>
        <dbReference type="ARBA" id="ARBA00047551"/>
    </source>
</evidence>
<sequence length="368" mass="40668">MEAQSLAQVDTLYSADSIEFCPTPGYERWFTCGTYQLLKPEEQEKEEKKEGPKTAKADDEDDDEDDEEEEVTPPAPRIGRLYLFSLEDETPTEVQRIETAAILDAKWSPLSTAPELGVADAKGGLTLYTLADSTLTQTQKLEVSDESTLVLSLDHSRLNRGEVITSLSNGSLAHLVRTATGELEVSSEWAAHDFEPWITAWDGSDPSTVWSGGDDCKLKRWDVRIPDMPTFVNRRFDGGVTTIAPSPHTEHLLAVGSYDAQLRLFDARNPTRPLLEVEMPGGIWRTRWHPSSARKGDILNACMHGGFGVVHLGDAFAAGEFADAEGEVVKTFPGTLGYGADWCRRDDGETSVVATCSFYDHVMHVWRA</sequence>
<dbReference type="InterPro" id="IPR001680">
    <property type="entry name" value="WD40_rpt"/>
</dbReference>
<keyword evidence="4" id="KW-0378">Hydrolase</keyword>
<dbReference type="RefSeq" id="XP_028478267.1">
    <property type="nucleotide sequence ID" value="XM_028621815.1"/>
</dbReference>
<gene>
    <name evidence="9" type="ORF">EHS24_006347</name>
</gene>
<keyword evidence="10" id="KW-1185">Reference proteome</keyword>
<dbReference type="InterPro" id="IPR015943">
    <property type="entry name" value="WD40/YVTN_repeat-like_dom_sf"/>
</dbReference>
<dbReference type="EMBL" id="RSCE01000003">
    <property type="protein sequence ID" value="RSH84819.1"/>
    <property type="molecule type" value="Genomic_DNA"/>
</dbReference>
<evidence type="ECO:0000256" key="2">
    <source>
        <dbReference type="ARBA" id="ARBA00022574"/>
    </source>
</evidence>
<dbReference type="STRING" id="105984.A0A427Y143"/>
<name>A0A427Y143_9TREE</name>
<feature type="compositionally biased region" description="Acidic residues" evidence="8">
    <location>
        <begin position="58"/>
        <end position="71"/>
    </location>
</feature>
<feature type="region of interest" description="Disordered" evidence="8">
    <location>
        <begin position="39"/>
        <end position="80"/>
    </location>
</feature>
<keyword evidence="3" id="KW-0677">Repeat</keyword>
<dbReference type="OrthoDB" id="1930760at2759"/>
<evidence type="ECO:0000256" key="4">
    <source>
        <dbReference type="ARBA" id="ARBA00022801"/>
    </source>
</evidence>
<evidence type="ECO:0000256" key="5">
    <source>
        <dbReference type="ARBA" id="ARBA00038092"/>
    </source>
</evidence>
<evidence type="ECO:0000256" key="6">
    <source>
        <dbReference type="ARBA" id="ARBA00039131"/>
    </source>
</evidence>
<dbReference type="InterPro" id="IPR052415">
    <property type="entry name" value="Diphthine_MTase"/>
</dbReference>
<proteinExistence type="inferred from homology"/>
<evidence type="ECO:0000256" key="3">
    <source>
        <dbReference type="ARBA" id="ARBA00022737"/>
    </source>
</evidence>
<protein>
    <recommendedName>
        <fullName evidence="6">methylated diphthine methylhydrolase</fullName>
        <ecNumber evidence="6">3.1.1.97</ecNumber>
    </recommendedName>
</protein>
<dbReference type="PANTHER" id="PTHR46042:SF1">
    <property type="entry name" value="DIPHTHINE METHYLTRANSFERASE"/>
    <property type="match status" value="1"/>
</dbReference>
<comment type="catalytic activity">
    <reaction evidence="7">
        <text>diphthine methyl ester-[translation elongation factor 2] + H2O = diphthine-[translation elongation factor 2] + methanol + H(+)</text>
        <dbReference type="Rhea" id="RHEA:42656"/>
        <dbReference type="Rhea" id="RHEA-COMP:10172"/>
        <dbReference type="Rhea" id="RHEA-COMP:10173"/>
        <dbReference type="ChEBI" id="CHEBI:15377"/>
        <dbReference type="ChEBI" id="CHEBI:15378"/>
        <dbReference type="ChEBI" id="CHEBI:17790"/>
        <dbReference type="ChEBI" id="CHEBI:79005"/>
        <dbReference type="ChEBI" id="CHEBI:82696"/>
        <dbReference type="EC" id="3.1.1.97"/>
    </reaction>
</comment>